<reference evidence="3" key="1">
    <citation type="journal article" date="2019" name="Int. J. Syst. Evol. Microbiol.">
        <title>The Global Catalogue of Microorganisms (GCM) 10K type strain sequencing project: providing services to taxonomists for standard genome sequencing and annotation.</title>
        <authorList>
            <consortium name="The Broad Institute Genomics Platform"/>
            <consortium name="The Broad Institute Genome Sequencing Center for Infectious Disease"/>
            <person name="Wu L."/>
            <person name="Ma J."/>
        </authorList>
    </citation>
    <scope>NUCLEOTIDE SEQUENCE [LARGE SCALE GENOMIC DNA]</scope>
    <source>
        <strain evidence="3">JCM 17656</strain>
    </source>
</reference>
<organism evidence="2 3">
    <name type="scientific">Streptomyces osmaniensis</name>
    <dbReference type="NCBI Taxonomy" id="593134"/>
    <lineage>
        <taxon>Bacteria</taxon>
        <taxon>Bacillati</taxon>
        <taxon>Actinomycetota</taxon>
        <taxon>Actinomycetes</taxon>
        <taxon>Kitasatosporales</taxon>
        <taxon>Streptomycetaceae</taxon>
        <taxon>Streptomyces</taxon>
    </lineage>
</organism>
<name>A0ABP6Y4F0_9ACTN</name>
<evidence type="ECO:0000256" key="1">
    <source>
        <dbReference type="SAM" id="MobiDB-lite"/>
    </source>
</evidence>
<dbReference type="Proteomes" id="UP001500707">
    <property type="component" value="Unassembled WGS sequence"/>
</dbReference>
<feature type="region of interest" description="Disordered" evidence="1">
    <location>
        <begin position="43"/>
        <end position="68"/>
    </location>
</feature>
<proteinExistence type="predicted"/>
<accession>A0ABP6Y4F0</accession>
<gene>
    <name evidence="2" type="ORF">GCM10022295_67930</name>
</gene>
<evidence type="ECO:0000313" key="3">
    <source>
        <dbReference type="Proteomes" id="UP001500707"/>
    </source>
</evidence>
<protein>
    <submittedName>
        <fullName evidence="2">Uncharacterized protein</fullName>
    </submittedName>
</protein>
<dbReference type="EMBL" id="BAABCE010000015">
    <property type="protein sequence ID" value="GAA3576779.1"/>
    <property type="molecule type" value="Genomic_DNA"/>
</dbReference>
<comment type="caution">
    <text evidence="2">The sequence shown here is derived from an EMBL/GenBank/DDBJ whole genome shotgun (WGS) entry which is preliminary data.</text>
</comment>
<evidence type="ECO:0000313" key="2">
    <source>
        <dbReference type="EMBL" id="GAA3576779.1"/>
    </source>
</evidence>
<keyword evidence="3" id="KW-1185">Reference proteome</keyword>
<sequence length="68" mass="7714">MTWHKLLERVCDVTVTSVPCPAGETRDYVYDVSDLYNRTWTPGKRNPTARGSTMEPERAVRALPDACE</sequence>